<evidence type="ECO:0000313" key="2">
    <source>
        <dbReference type="EMBL" id="KAH8023985.1"/>
    </source>
</evidence>
<evidence type="ECO:0000256" key="1">
    <source>
        <dbReference type="SAM" id="SignalP"/>
    </source>
</evidence>
<reference evidence="2" key="2">
    <citation type="submission" date="2021-09" db="EMBL/GenBank/DDBJ databases">
        <authorList>
            <person name="Jia N."/>
            <person name="Wang J."/>
            <person name="Shi W."/>
            <person name="Du L."/>
            <person name="Sun Y."/>
            <person name="Zhan W."/>
            <person name="Jiang J."/>
            <person name="Wang Q."/>
            <person name="Zhang B."/>
            <person name="Ji P."/>
            <person name="Sakyi L.B."/>
            <person name="Cui X."/>
            <person name="Yuan T."/>
            <person name="Jiang B."/>
            <person name="Yang W."/>
            <person name="Lam T.T.-Y."/>
            <person name="Chang Q."/>
            <person name="Ding S."/>
            <person name="Wang X."/>
            <person name="Zhu J."/>
            <person name="Ruan X."/>
            <person name="Zhao L."/>
            <person name="Wei J."/>
            <person name="Que T."/>
            <person name="Du C."/>
            <person name="Cheng J."/>
            <person name="Dai P."/>
            <person name="Han X."/>
            <person name="Huang E."/>
            <person name="Gao Y."/>
            <person name="Liu J."/>
            <person name="Shao H."/>
            <person name="Ye R."/>
            <person name="Li L."/>
            <person name="Wei W."/>
            <person name="Wang X."/>
            <person name="Wang C."/>
            <person name="Huo Q."/>
            <person name="Li W."/>
            <person name="Guo W."/>
            <person name="Chen H."/>
            <person name="Chen S."/>
            <person name="Zhou L."/>
            <person name="Zhou L."/>
            <person name="Ni X."/>
            <person name="Tian J."/>
            <person name="Zhou Y."/>
            <person name="Sheng Y."/>
            <person name="Liu T."/>
            <person name="Pan Y."/>
            <person name="Xia L."/>
            <person name="Li J."/>
            <person name="Zhao F."/>
            <person name="Cao W."/>
        </authorList>
    </citation>
    <scope>NUCLEOTIDE SEQUENCE</scope>
    <source>
        <strain evidence="2">Rmic-2018</strain>
        <tissue evidence="2">Larvae</tissue>
    </source>
</reference>
<organism evidence="2 3">
    <name type="scientific">Rhipicephalus microplus</name>
    <name type="common">Cattle tick</name>
    <name type="synonym">Boophilus microplus</name>
    <dbReference type="NCBI Taxonomy" id="6941"/>
    <lineage>
        <taxon>Eukaryota</taxon>
        <taxon>Metazoa</taxon>
        <taxon>Ecdysozoa</taxon>
        <taxon>Arthropoda</taxon>
        <taxon>Chelicerata</taxon>
        <taxon>Arachnida</taxon>
        <taxon>Acari</taxon>
        <taxon>Parasitiformes</taxon>
        <taxon>Ixodida</taxon>
        <taxon>Ixodoidea</taxon>
        <taxon>Ixodidae</taxon>
        <taxon>Rhipicephalinae</taxon>
        <taxon>Rhipicephalus</taxon>
        <taxon>Boophilus</taxon>
    </lineage>
</organism>
<dbReference type="Proteomes" id="UP000821866">
    <property type="component" value="Chromosome 6"/>
</dbReference>
<keyword evidence="1" id="KW-0732">Signal</keyword>
<dbReference type="Gene3D" id="2.60.40.10">
    <property type="entry name" value="Immunoglobulins"/>
    <property type="match status" value="1"/>
</dbReference>
<dbReference type="VEuPathDB" id="VectorBase:LOC119172975"/>
<name>A0A9J6DPZ5_RHIMP</name>
<dbReference type="EMBL" id="JABSTU010000008">
    <property type="protein sequence ID" value="KAH8023985.1"/>
    <property type="molecule type" value="Genomic_DNA"/>
</dbReference>
<proteinExistence type="predicted"/>
<evidence type="ECO:0008006" key="4">
    <source>
        <dbReference type="Google" id="ProtNLM"/>
    </source>
</evidence>
<sequence length="132" mass="14657">MFYFALVFLIFAVAKRVPDLQNQQASLRHRVVSPSGELLVRNVSSADDGVSYRCQTRHKLTGSVKESDTSGRIIVNLSTGPFQPRHIFTRSALSVDEGSTAELVCVAHGYSVPEYSKITNVLRFQVLVGCRR</sequence>
<gene>
    <name evidence="2" type="ORF">HPB51_020718</name>
</gene>
<dbReference type="CDD" id="cd00096">
    <property type="entry name" value="Ig"/>
    <property type="match status" value="1"/>
</dbReference>
<dbReference type="InterPro" id="IPR013783">
    <property type="entry name" value="Ig-like_fold"/>
</dbReference>
<protein>
    <recommendedName>
        <fullName evidence="4">Ig-like domain-containing protein</fullName>
    </recommendedName>
</protein>
<feature type="chain" id="PRO_5039919588" description="Ig-like domain-containing protein" evidence="1">
    <location>
        <begin position="17"/>
        <end position="132"/>
    </location>
</feature>
<feature type="signal peptide" evidence="1">
    <location>
        <begin position="1"/>
        <end position="16"/>
    </location>
</feature>
<comment type="caution">
    <text evidence="2">The sequence shown here is derived from an EMBL/GenBank/DDBJ whole genome shotgun (WGS) entry which is preliminary data.</text>
</comment>
<accession>A0A9J6DPZ5</accession>
<dbReference type="AlphaFoldDB" id="A0A9J6DPZ5"/>
<keyword evidence="3" id="KW-1185">Reference proteome</keyword>
<reference evidence="2" key="1">
    <citation type="journal article" date="2020" name="Cell">
        <title>Large-Scale Comparative Analyses of Tick Genomes Elucidate Their Genetic Diversity and Vector Capacities.</title>
        <authorList>
            <consortium name="Tick Genome and Microbiome Consortium (TIGMIC)"/>
            <person name="Jia N."/>
            <person name="Wang J."/>
            <person name="Shi W."/>
            <person name="Du L."/>
            <person name="Sun Y."/>
            <person name="Zhan W."/>
            <person name="Jiang J.F."/>
            <person name="Wang Q."/>
            <person name="Zhang B."/>
            <person name="Ji P."/>
            <person name="Bell-Sakyi L."/>
            <person name="Cui X.M."/>
            <person name="Yuan T.T."/>
            <person name="Jiang B.G."/>
            <person name="Yang W.F."/>
            <person name="Lam T.T."/>
            <person name="Chang Q.C."/>
            <person name="Ding S.J."/>
            <person name="Wang X.J."/>
            <person name="Zhu J.G."/>
            <person name="Ruan X.D."/>
            <person name="Zhao L."/>
            <person name="Wei J.T."/>
            <person name="Ye R.Z."/>
            <person name="Que T.C."/>
            <person name="Du C.H."/>
            <person name="Zhou Y.H."/>
            <person name="Cheng J.X."/>
            <person name="Dai P.F."/>
            <person name="Guo W.B."/>
            <person name="Han X.H."/>
            <person name="Huang E.J."/>
            <person name="Li L.F."/>
            <person name="Wei W."/>
            <person name="Gao Y.C."/>
            <person name="Liu J.Z."/>
            <person name="Shao H.Z."/>
            <person name="Wang X."/>
            <person name="Wang C.C."/>
            <person name="Yang T.C."/>
            <person name="Huo Q.B."/>
            <person name="Li W."/>
            <person name="Chen H.Y."/>
            <person name="Chen S.E."/>
            <person name="Zhou L.G."/>
            <person name="Ni X.B."/>
            <person name="Tian J.H."/>
            <person name="Sheng Y."/>
            <person name="Liu T."/>
            <person name="Pan Y.S."/>
            <person name="Xia L.Y."/>
            <person name="Li J."/>
            <person name="Zhao F."/>
            <person name="Cao W.C."/>
        </authorList>
    </citation>
    <scope>NUCLEOTIDE SEQUENCE</scope>
    <source>
        <strain evidence="2">Rmic-2018</strain>
    </source>
</reference>
<evidence type="ECO:0000313" key="3">
    <source>
        <dbReference type="Proteomes" id="UP000821866"/>
    </source>
</evidence>